<dbReference type="EMBL" id="JAWQEG010005409">
    <property type="protein sequence ID" value="KAK3858109.1"/>
    <property type="molecule type" value="Genomic_DNA"/>
</dbReference>
<feature type="compositionally biased region" description="Basic residues" evidence="1">
    <location>
        <begin position="51"/>
        <end position="66"/>
    </location>
</feature>
<evidence type="ECO:0000313" key="2">
    <source>
        <dbReference type="EMBL" id="KAK3858109.1"/>
    </source>
</evidence>
<organism evidence="2 3">
    <name type="scientific">Petrolisthes cinctipes</name>
    <name type="common">Flat porcelain crab</name>
    <dbReference type="NCBI Taxonomy" id="88211"/>
    <lineage>
        <taxon>Eukaryota</taxon>
        <taxon>Metazoa</taxon>
        <taxon>Ecdysozoa</taxon>
        <taxon>Arthropoda</taxon>
        <taxon>Crustacea</taxon>
        <taxon>Multicrustacea</taxon>
        <taxon>Malacostraca</taxon>
        <taxon>Eumalacostraca</taxon>
        <taxon>Eucarida</taxon>
        <taxon>Decapoda</taxon>
        <taxon>Pleocyemata</taxon>
        <taxon>Anomura</taxon>
        <taxon>Galatheoidea</taxon>
        <taxon>Porcellanidae</taxon>
        <taxon>Petrolisthes</taxon>
    </lineage>
</organism>
<feature type="compositionally biased region" description="Polar residues" evidence="1">
    <location>
        <begin position="29"/>
        <end position="50"/>
    </location>
</feature>
<reference evidence="2" key="1">
    <citation type="submission" date="2023-10" db="EMBL/GenBank/DDBJ databases">
        <title>Genome assemblies of two species of porcelain crab, Petrolisthes cinctipes and Petrolisthes manimaculis (Anomura: Porcellanidae).</title>
        <authorList>
            <person name="Angst P."/>
        </authorList>
    </citation>
    <scope>NUCLEOTIDE SEQUENCE</scope>
    <source>
        <strain evidence="2">PB745_01</strain>
        <tissue evidence="2">Gill</tissue>
    </source>
</reference>
<sequence>MSITHTTGLHYPHTNVHHSHHRAPLPSHQCPSLTPQGSITLTPMSITHTTGLHHPHTNVHHSRHRVPSPSHQCPSLTPQGSITLTPMSITHTTTSMFITHTTGLHHPSNAHHKANAHHSPLGPSTILMSNHAHSWAPSPHHRLQCSSPSTQQSPTTTVLEQTAMPMPIATSLGPITTPCFITIHTTTATNIHTGPITIHTYNITSVHSHFTN</sequence>
<feature type="region of interest" description="Disordered" evidence="1">
    <location>
        <begin position="101"/>
        <end position="154"/>
    </location>
</feature>
<protein>
    <submittedName>
        <fullName evidence="2">Uncharacterized protein</fullName>
    </submittedName>
</protein>
<feature type="compositionally biased region" description="Polar residues" evidence="1">
    <location>
        <begin position="72"/>
        <end position="84"/>
    </location>
</feature>
<dbReference type="AlphaFoldDB" id="A0AAE1BZD1"/>
<comment type="caution">
    <text evidence="2">The sequence shown here is derived from an EMBL/GenBank/DDBJ whole genome shotgun (WGS) entry which is preliminary data.</text>
</comment>
<gene>
    <name evidence="2" type="ORF">Pcinc_035681</name>
</gene>
<keyword evidence="3" id="KW-1185">Reference proteome</keyword>
<proteinExistence type="predicted"/>
<dbReference type="Proteomes" id="UP001286313">
    <property type="component" value="Unassembled WGS sequence"/>
</dbReference>
<evidence type="ECO:0000313" key="3">
    <source>
        <dbReference type="Proteomes" id="UP001286313"/>
    </source>
</evidence>
<accession>A0AAE1BZD1</accession>
<feature type="region of interest" description="Disordered" evidence="1">
    <location>
        <begin position="1"/>
        <end position="84"/>
    </location>
</feature>
<name>A0AAE1BZD1_PETCI</name>
<evidence type="ECO:0000256" key="1">
    <source>
        <dbReference type="SAM" id="MobiDB-lite"/>
    </source>
</evidence>